<protein>
    <recommendedName>
        <fullName evidence="4">Putative HNH nuclease YajD</fullName>
    </recommendedName>
</protein>
<dbReference type="GO" id="GO:0008270">
    <property type="term" value="F:zinc ion binding"/>
    <property type="evidence" value="ECO:0007669"/>
    <property type="project" value="InterPro"/>
</dbReference>
<evidence type="ECO:0000313" key="6">
    <source>
        <dbReference type="EMBL" id="MST81137.1"/>
    </source>
</evidence>
<dbReference type="Proteomes" id="UP000466864">
    <property type="component" value="Unassembled WGS sequence"/>
</dbReference>
<keyword evidence="2" id="KW-0378">Hydrolase</keyword>
<dbReference type="Pfam" id="PF01844">
    <property type="entry name" value="HNH"/>
    <property type="match status" value="1"/>
</dbReference>
<dbReference type="CDD" id="cd00085">
    <property type="entry name" value="HNHc"/>
    <property type="match status" value="1"/>
</dbReference>
<evidence type="ECO:0000256" key="3">
    <source>
        <dbReference type="ARBA" id="ARBA00038412"/>
    </source>
</evidence>
<dbReference type="GO" id="GO:0004519">
    <property type="term" value="F:endonuclease activity"/>
    <property type="evidence" value="ECO:0007669"/>
    <property type="project" value="UniProtKB-KW"/>
</dbReference>
<name>A0A7X2P6H3_9FIRM</name>
<dbReference type="EMBL" id="VUMV01000001">
    <property type="protein sequence ID" value="MST81137.1"/>
    <property type="molecule type" value="Genomic_DNA"/>
</dbReference>
<keyword evidence="7" id="KW-1185">Reference proteome</keyword>
<evidence type="ECO:0000256" key="2">
    <source>
        <dbReference type="ARBA" id="ARBA00022801"/>
    </source>
</evidence>
<evidence type="ECO:0000259" key="5">
    <source>
        <dbReference type="Pfam" id="PF01844"/>
    </source>
</evidence>
<comment type="similarity">
    <text evidence="3">Belongs to the HNH nuclease family.</text>
</comment>
<organism evidence="6 7">
    <name type="scientific">Bilifractor porci</name>
    <dbReference type="NCBI Taxonomy" id="2606636"/>
    <lineage>
        <taxon>Bacteria</taxon>
        <taxon>Bacillati</taxon>
        <taxon>Bacillota</taxon>
        <taxon>Clostridia</taxon>
        <taxon>Lachnospirales</taxon>
        <taxon>Lachnospiraceae</taxon>
        <taxon>Bilifractor</taxon>
    </lineage>
</organism>
<sequence>MISKQCKYCGKWIPVDQTCSCHAAARKQDTRQRNHDYDTNRRNKDAAAFYSSPEWITTRNAVLNLDQGIDVYRYMTTGEIRAADTVHHIIPLRDDWGRRLDTSNLMSVCSSTHSQIEREYRRVGKREMQKKLSEMLKQYRQQALE</sequence>
<accession>A0A7X2P6H3</accession>
<feature type="domain" description="HNH" evidence="5">
    <location>
        <begin position="78"/>
        <end position="117"/>
    </location>
</feature>
<evidence type="ECO:0000313" key="7">
    <source>
        <dbReference type="Proteomes" id="UP000466864"/>
    </source>
</evidence>
<dbReference type="AlphaFoldDB" id="A0A7X2P6H3"/>
<keyword evidence="6" id="KW-0255">Endonuclease</keyword>
<dbReference type="InterPro" id="IPR002711">
    <property type="entry name" value="HNH"/>
</dbReference>
<gene>
    <name evidence="6" type="ORF">FYJ60_02150</name>
</gene>
<reference evidence="6 7" key="1">
    <citation type="submission" date="2019-08" db="EMBL/GenBank/DDBJ databases">
        <title>In-depth cultivation of the pig gut microbiome towards novel bacterial diversity and tailored functional studies.</title>
        <authorList>
            <person name="Wylensek D."/>
            <person name="Hitch T.C.A."/>
            <person name="Clavel T."/>
        </authorList>
    </citation>
    <scope>NUCLEOTIDE SEQUENCE [LARGE SCALE GENOMIC DNA]</scope>
    <source>
        <strain evidence="6 7">Oil+RF-744-WCA-WT-13</strain>
    </source>
</reference>
<dbReference type="GO" id="GO:0003676">
    <property type="term" value="F:nucleic acid binding"/>
    <property type="evidence" value="ECO:0007669"/>
    <property type="project" value="InterPro"/>
</dbReference>
<dbReference type="RefSeq" id="WP_154456933.1">
    <property type="nucleotide sequence ID" value="NZ_VUMV01000001.1"/>
</dbReference>
<dbReference type="PANTHER" id="PTHR41286">
    <property type="entry name" value="HNH NUCLEASE YAJD-RELATED"/>
    <property type="match status" value="1"/>
</dbReference>
<dbReference type="GO" id="GO:0016787">
    <property type="term" value="F:hydrolase activity"/>
    <property type="evidence" value="ECO:0007669"/>
    <property type="project" value="UniProtKB-KW"/>
</dbReference>
<dbReference type="InterPro" id="IPR003615">
    <property type="entry name" value="HNH_nuc"/>
</dbReference>
<proteinExistence type="inferred from homology"/>
<comment type="caution">
    <text evidence="6">The sequence shown here is derived from an EMBL/GenBank/DDBJ whole genome shotgun (WGS) entry which is preliminary data.</text>
</comment>
<dbReference type="GO" id="GO:0005829">
    <property type="term" value="C:cytosol"/>
    <property type="evidence" value="ECO:0007669"/>
    <property type="project" value="TreeGrafter"/>
</dbReference>
<keyword evidence="1" id="KW-0540">Nuclease</keyword>
<evidence type="ECO:0000256" key="4">
    <source>
        <dbReference type="ARBA" id="ARBA00040194"/>
    </source>
</evidence>
<dbReference type="PANTHER" id="PTHR41286:SF1">
    <property type="entry name" value="HNH NUCLEASE YAJD-RELATED"/>
    <property type="match status" value="1"/>
</dbReference>
<evidence type="ECO:0000256" key="1">
    <source>
        <dbReference type="ARBA" id="ARBA00022722"/>
    </source>
</evidence>